<comment type="caution">
    <text evidence="2">The sequence shown here is derived from an EMBL/GenBank/DDBJ whole genome shotgun (WGS) entry which is preliminary data.</text>
</comment>
<reference evidence="2 3" key="1">
    <citation type="submission" date="2017-05" db="EMBL/GenBank/DDBJ databases">
        <authorList>
            <person name="Varghese N."/>
            <person name="Submissions S."/>
        </authorList>
    </citation>
    <scope>NUCLEOTIDE SEQUENCE [LARGE SCALE GENOMIC DNA]</scope>
    <source>
        <strain evidence="2 3">DSM 15360</strain>
    </source>
</reference>
<dbReference type="Gene3D" id="3.40.50.150">
    <property type="entry name" value="Vaccinia Virus protein VP39"/>
    <property type="match status" value="1"/>
</dbReference>
<evidence type="ECO:0000313" key="3">
    <source>
        <dbReference type="Proteomes" id="UP001157915"/>
    </source>
</evidence>
<gene>
    <name evidence="2" type="ORF">SAMN06265367_11326</name>
</gene>
<dbReference type="PANTHER" id="PTHR34203">
    <property type="entry name" value="METHYLTRANSFERASE, FKBM FAMILY PROTEIN"/>
    <property type="match status" value="1"/>
</dbReference>
<protein>
    <submittedName>
        <fullName evidence="2">Methyltransferase, FkbM family</fullName>
    </submittedName>
</protein>
<name>A0ABY1PKX8_9BACT</name>
<dbReference type="InterPro" id="IPR052514">
    <property type="entry name" value="SAM-dependent_MTase"/>
</dbReference>
<keyword evidence="3" id="KW-1185">Reference proteome</keyword>
<organism evidence="2 3">
    <name type="scientific">Algoriphagus winogradskyi</name>
    <dbReference type="NCBI Taxonomy" id="237017"/>
    <lineage>
        <taxon>Bacteria</taxon>
        <taxon>Pseudomonadati</taxon>
        <taxon>Bacteroidota</taxon>
        <taxon>Cytophagia</taxon>
        <taxon>Cytophagales</taxon>
        <taxon>Cyclobacteriaceae</taxon>
        <taxon>Algoriphagus</taxon>
    </lineage>
</organism>
<dbReference type="GO" id="GO:0008168">
    <property type="term" value="F:methyltransferase activity"/>
    <property type="evidence" value="ECO:0007669"/>
    <property type="project" value="UniProtKB-KW"/>
</dbReference>
<evidence type="ECO:0000259" key="1">
    <source>
        <dbReference type="Pfam" id="PF05050"/>
    </source>
</evidence>
<dbReference type="EMBL" id="FXUA01000013">
    <property type="protein sequence ID" value="SMP36307.1"/>
    <property type="molecule type" value="Genomic_DNA"/>
</dbReference>
<dbReference type="Proteomes" id="UP001157915">
    <property type="component" value="Unassembled WGS sequence"/>
</dbReference>
<evidence type="ECO:0000313" key="2">
    <source>
        <dbReference type="EMBL" id="SMP36307.1"/>
    </source>
</evidence>
<dbReference type="SUPFAM" id="SSF53335">
    <property type="entry name" value="S-adenosyl-L-methionine-dependent methyltransferases"/>
    <property type="match status" value="1"/>
</dbReference>
<dbReference type="InterPro" id="IPR029063">
    <property type="entry name" value="SAM-dependent_MTases_sf"/>
</dbReference>
<keyword evidence="2" id="KW-0489">Methyltransferase</keyword>
<dbReference type="Pfam" id="PF05050">
    <property type="entry name" value="Methyltransf_21"/>
    <property type="match status" value="1"/>
</dbReference>
<sequence>MEQVLSKISRNLYVIPGGFFVTKLFRKFYGSSKKEGDWRNFTFRGVAMKVDIAKQMGNAIYWRGAHDWAPIFVLEKYLKTGDTFIDVGANQGEYSLWAARKVGTNGKVVSFEPMPQLFDQLTANIRLNESFQKTISPVKLGLSDKKGEVTLYASEDSNEGTNTIYNTDKFSIELGKIQLDTLDEQIEELKINKVNFLKIDVEGAELQVLKGALNTLKKHLPILLLEINKDACIAGGYLPEDILELLKPFNYTFSKIGLRGSLNKVDTLPDFCNILATPQQL</sequence>
<accession>A0ABY1PKX8</accession>
<dbReference type="InterPro" id="IPR006342">
    <property type="entry name" value="FkbM_mtfrase"/>
</dbReference>
<dbReference type="GO" id="GO:0032259">
    <property type="term" value="P:methylation"/>
    <property type="evidence" value="ECO:0007669"/>
    <property type="project" value="UniProtKB-KW"/>
</dbReference>
<keyword evidence="2" id="KW-0808">Transferase</keyword>
<proteinExistence type="predicted"/>
<feature type="domain" description="Methyltransferase FkbM" evidence="1">
    <location>
        <begin position="86"/>
        <end position="251"/>
    </location>
</feature>
<dbReference type="RefSeq" id="WP_283414926.1">
    <property type="nucleotide sequence ID" value="NZ_FXUA01000013.1"/>
</dbReference>
<dbReference type="NCBIfam" id="TIGR01444">
    <property type="entry name" value="fkbM_fam"/>
    <property type="match status" value="1"/>
</dbReference>
<dbReference type="PANTHER" id="PTHR34203:SF15">
    <property type="entry name" value="SLL1173 PROTEIN"/>
    <property type="match status" value="1"/>
</dbReference>